<name>A0AAU7B0K3_9ACTN</name>
<sequence>MAGEMPIYEYRRPDGTTFDVMQKFSDETLTVDPETGVPVTKVLHAPAIHFKGKGFHNTDYGTKNRNRELEKSASEGADKNDAKMADKQADKKKAEGSSSSSDSSSSSSSSSSDSSSSGGSSSSSSSSSSSDKPKSGGSDKAKKPKAA</sequence>
<dbReference type="SMART" id="SM00834">
    <property type="entry name" value="CxxC_CXXC_SSSS"/>
    <property type="match status" value="1"/>
</dbReference>
<dbReference type="InterPro" id="IPR013429">
    <property type="entry name" value="Regulatory_FmdB_Zinc_ribbon"/>
</dbReference>
<feature type="domain" description="Putative regulatory protein FmdB zinc ribbon" evidence="2">
    <location>
        <begin position="5"/>
        <end position="44"/>
    </location>
</feature>
<organism evidence="3">
    <name type="scientific">Paraconexibacter sp. AEG42_29</name>
    <dbReference type="NCBI Taxonomy" id="2997339"/>
    <lineage>
        <taxon>Bacteria</taxon>
        <taxon>Bacillati</taxon>
        <taxon>Actinomycetota</taxon>
        <taxon>Thermoleophilia</taxon>
        <taxon>Solirubrobacterales</taxon>
        <taxon>Paraconexibacteraceae</taxon>
        <taxon>Paraconexibacter</taxon>
    </lineage>
</organism>
<feature type="compositionally biased region" description="Basic and acidic residues" evidence="1">
    <location>
        <begin position="131"/>
        <end position="141"/>
    </location>
</feature>
<protein>
    <recommendedName>
        <fullName evidence="2">Putative regulatory protein FmdB zinc ribbon domain-containing protein</fullName>
    </recommendedName>
</protein>
<dbReference type="AlphaFoldDB" id="A0AAU7B0K3"/>
<accession>A0AAU7B0K3</accession>
<gene>
    <name evidence="3" type="ORF">DSM112329_04361</name>
</gene>
<reference evidence="3" key="1">
    <citation type="submission" date="2022-12" db="EMBL/GenBank/DDBJ databases">
        <title>Paraconexibacter alkalitolerans sp. nov. and Baekduia alba sp. nov., isolated from soil and emended description of the genera Paraconexibacter (Chun et al., 2020) and Baekduia (An et al., 2020).</title>
        <authorList>
            <person name="Vieira S."/>
            <person name="Huber K.J."/>
            <person name="Geppert A."/>
            <person name="Wolf J."/>
            <person name="Neumann-Schaal M."/>
            <person name="Muesken M."/>
            <person name="Overmann J."/>
        </authorList>
    </citation>
    <scope>NUCLEOTIDE SEQUENCE</scope>
    <source>
        <strain evidence="3">AEG42_29</strain>
    </source>
</reference>
<feature type="region of interest" description="Disordered" evidence="1">
    <location>
        <begin position="49"/>
        <end position="147"/>
    </location>
</feature>
<proteinExistence type="predicted"/>
<feature type="compositionally biased region" description="Low complexity" evidence="1">
    <location>
        <begin position="96"/>
        <end position="130"/>
    </location>
</feature>
<evidence type="ECO:0000256" key="1">
    <source>
        <dbReference type="SAM" id="MobiDB-lite"/>
    </source>
</evidence>
<dbReference type="NCBIfam" id="TIGR02605">
    <property type="entry name" value="CxxC_CxxC_SSSS"/>
    <property type="match status" value="1"/>
</dbReference>
<feature type="compositionally biased region" description="Basic and acidic residues" evidence="1">
    <location>
        <begin position="65"/>
        <end position="95"/>
    </location>
</feature>
<evidence type="ECO:0000313" key="3">
    <source>
        <dbReference type="EMBL" id="XAY07478.1"/>
    </source>
</evidence>
<dbReference type="EMBL" id="CP114014">
    <property type="protein sequence ID" value="XAY07478.1"/>
    <property type="molecule type" value="Genomic_DNA"/>
</dbReference>
<dbReference type="KEGG" id="parq:DSM112329_04361"/>
<evidence type="ECO:0000259" key="2">
    <source>
        <dbReference type="SMART" id="SM00834"/>
    </source>
</evidence>